<organism evidence="1 2">
    <name type="scientific">Mixta tenebrionis</name>
    <dbReference type="NCBI Taxonomy" id="2562439"/>
    <lineage>
        <taxon>Bacteria</taxon>
        <taxon>Pseudomonadati</taxon>
        <taxon>Pseudomonadota</taxon>
        <taxon>Gammaproteobacteria</taxon>
        <taxon>Enterobacterales</taxon>
        <taxon>Erwiniaceae</taxon>
        <taxon>Mixta</taxon>
    </lineage>
</organism>
<protein>
    <submittedName>
        <fullName evidence="1">Uncharacterized protein</fullName>
    </submittedName>
</protein>
<comment type="caution">
    <text evidence="1">The sequence shown here is derived from an EMBL/GenBank/DDBJ whole genome shotgun (WGS) entry which is preliminary data.</text>
</comment>
<dbReference type="AlphaFoldDB" id="A0A506VCV8"/>
<name>A0A506VCV8_9GAMM</name>
<evidence type="ECO:0000313" key="1">
    <source>
        <dbReference type="EMBL" id="TPW43352.1"/>
    </source>
</evidence>
<dbReference type="Proteomes" id="UP000319523">
    <property type="component" value="Unassembled WGS sequence"/>
</dbReference>
<evidence type="ECO:0000313" key="2">
    <source>
        <dbReference type="Proteomes" id="UP000319523"/>
    </source>
</evidence>
<accession>A0A506VCV8</accession>
<reference evidence="1 2" key="1">
    <citation type="submission" date="2019-06" db="EMBL/GenBank/DDBJ databases">
        <authorList>
            <person name="Yang Y."/>
        </authorList>
    </citation>
    <scope>NUCLEOTIDE SEQUENCE [LARGE SCALE GENOMIC DNA]</scope>
    <source>
        <strain evidence="1 2">BIT-26</strain>
    </source>
</reference>
<dbReference type="EMBL" id="VHQI01000003">
    <property type="protein sequence ID" value="TPW43352.1"/>
    <property type="molecule type" value="Genomic_DNA"/>
</dbReference>
<gene>
    <name evidence="1" type="ORF">FKM52_07275</name>
</gene>
<dbReference type="RefSeq" id="WP_141175527.1">
    <property type="nucleotide sequence ID" value="NZ_JBHUFX010000013.1"/>
</dbReference>
<keyword evidence="2" id="KW-1185">Reference proteome</keyword>
<proteinExistence type="predicted"/>
<sequence>MWLQMSEAEQITHRTPAELADAMQSGRLLWRIAADGQVEIELSTILRAFSGEQAGAIATDNLSRRLQQQWEQLWQRRETY</sequence>
<dbReference type="OrthoDB" id="6556048at2"/>